<name>A0A1X2IJX0_9FUNG</name>
<reference evidence="3 4" key="1">
    <citation type="submission" date="2016-07" db="EMBL/GenBank/DDBJ databases">
        <title>Pervasive Adenine N6-methylation of Active Genes in Fungi.</title>
        <authorList>
            <consortium name="DOE Joint Genome Institute"/>
            <person name="Mondo S.J."/>
            <person name="Dannebaum R.O."/>
            <person name="Kuo R.C."/>
            <person name="Labutti K."/>
            <person name="Haridas S."/>
            <person name="Kuo A."/>
            <person name="Salamov A."/>
            <person name="Ahrendt S.R."/>
            <person name="Lipzen A."/>
            <person name="Sullivan W."/>
            <person name="Andreopoulos W.B."/>
            <person name="Clum A."/>
            <person name="Lindquist E."/>
            <person name="Daum C."/>
            <person name="Ramamoorthy G.K."/>
            <person name="Gryganskyi A."/>
            <person name="Culley D."/>
            <person name="Magnuson J.K."/>
            <person name="James T.Y."/>
            <person name="O'Malley M.A."/>
            <person name="Stajich J.E."/>
            <person name="Spatafora J.W."/>
            <person name="Visel A."/>
            <person name="Grigoriev I.V."/>
        </authorList>
    </citation>
    <scope>NUCLEOTIDE SEQUENCE [LARGE SCALE GENOMIC DNA]</scope>
    <source>
        <strain evidence="3 4">NRRL 1336</strain>
    </source>
</reference>
<feature type="region of interest" description="Disordered" evidence="1">
    <location>
        <begin position="313"/>
        <end position="365"/>
    </location>
</feature>
<dbReference type="SUPFAM" id="SSF47923">
    <property type="entry name" value="Ypt/Rab-GAP domain of gyp1p"/>
    <property type="match status" value="2"/>
</dbReference>
<dbReference type="InterPro" id="IPR050302">
    <property type="entry name" value="Rab_GAP_TBC_domain"/>
</dbReference>
<accession>A0A1X2IJX0</accession>
<evidence type="ECO:0000259" key="2">
    <source>
        <dbReference type="PROSITE" id="PS50086"/>
    </source>
</evidence>
<dbReference type="FunFam" id="1.10.472.80:FF:000008">
    <property type="entry name" value="TBC1 domain family member 10A"/>
    <property type="match status" value="1"/>
</dbReference>
<dbReference type="PROSITE" id="PS50086">
    <property type="entry name" value="TBC_RABGAP"/>
    <property type="match status" value="1"/>
</dbReference>
<comment type="caution">
    <text evidence="3">The sequence shown here is derived from an EMBL/GenBank/DDBJ whole genome shotgun (WGS) entry which is preliminary data.</text>
</comment>
<evidence type="ECO:0000313" key="3">
    <source>
        <dbReference type="EMBL" id="ORZ17848.1"/>
    </source>
</evidence>
<keyword evidence="4" id="KW-1185">Reference proteome</keyword>
<gene>
    <name evidence="3" type="ORF">BCR42DRAFT_325140</name>
</gene>
<organism evidence="3 4">
    <name type="scientific">Absidia repens</name>
    <dbReference type="NCBI Taxonomy" id="90262"/>
    <lineage>
        <taxon>Eukaryota</taxon>
        <taxon>Fungi</taxon>
        <taxon>Fungi incertae sedis</taxon>
        <taxon>Mucoromycota</taxon>
        <taxon>Mucoromycotina</taxon>
        <taxon>Mucoromycetes</taxon>
        <taxon>Mucorales</taxon>
        <taxon>Cunninghamellaceae</taxon>
        <taxon>Absidia</taxon>
    </lineage>
</organism>
<dbReference type="SMART" id="SM00164">
    <property type="entry name" value="TBC"/>
    <property type="match status" value="1"/>
</dbReference>
<proteinExistence type="predicted"/>
<dbReference type="PANTHER" id="PTHR47219">
    <property type="entry name" value="RAB GTPASE-ACTIVATING PROTEIN 1-LIKE"/>
    <property type="match status" value="1"/>
</dbReference>
<dbReference type="EMBL" id="MCGE01000009">
    <property type="protein sequence ID" value="ORZ17848.1"/>
    <property type="molecule type" value="Genomic_DNA"/>
</dbReference>
<dbReference type="AlphaFoldDB" id="A0A1X2IJX0"/>
<evidence type="ECO:0000256" key="1">
    <source>
        <dbReference type="SAM" id="MobiDB-lite"/>
    </source>
</evidence>
<dbReference type="Gene3D" id="1.10.8.270">
    <property type="entry name" value="putative rabgap domain of human tbc1 domain family member 14 like domains"/>
    <property type="match status" value="1"/>
</dbReference>
<dbReference type="Gene3D" id="1.10.472.80">
    <property type="entry name" value="Ypt/Rab-GAP domain of gyp1p, domain 3"/>
    <property type="match status" value="1"/>
</dbReference>
<dbReference type="Pfam" id="PF00566">
    <property type="entry name" value="RabGAP-TBC"/>
    <property type="match status" value="1"/>
</dbReference>
<dbReference type="GO" id="GO:0031267">
    <property type="term" value="F:small GTPase binding"/>
    <property type="evidence" value="ECO:0007669"/>
    <property type="project" value="TreeGrafter"/>
</dbReference>
<dbReference type="InterPro" id="IPR000195">
    <property type="entry name" value="Rab-GAP-TBC_dom"/>
</dbReference>
<feature type="domain" description="Rab-GAP TBC" evidence="2">
    <location>
        <begin position="36"/>
        <end position="223"/>
    </location>
</feature>
<sequence length="365" mass="41358">MKHYREREVKWLSIVNKMDAGSVKKDTKLKKLVRSGIPTSVRSRVWQFLAGSNDYQHQQKGKFQTLANQPATAIYNVIDRDLPRCYPDHTLFRIENGQGQRDLGMILKAYAHYNPQLEYCQGMGRLAGCMLMHMPTEDAFWLLVCTIDRYMNGYFTPELSQLRIDAYIIGQLLKDHEPKLAQHLENNDVTPIMYIAQWFLTAFTMTLPWQSVLRVWDLFLFSGVKVFYRISLAILQLCKDHLLQSCPTNSEILGFLLHIPHDYLSADVLLETAFHIKLSKTDIGRYAKKATVNGADAMGLPFEHGLKNLRISGSMPSSSSHLSSNSIGSSLKDRIKKKGSSLNLRENSQSTLPVASPPPLPVSSV</sequence>
<dbReference type="InterPro" id="IPR035969">
    <property type="entry name" value="Rab-GAP_TBC_sf"/>
</dbReference>
<dbReference type="GO" id="GO:0005096">
    <property type="term" value="F:GTPase activator activity"/>
    <property type="evidence" value="ECO:0007669"/>
    <property type="project" value="TreeGrafter"/>
</dbReference>
<dbReference type="PANTHER" id="PTHR47219:SF9">
    <property type="entry name" value="GTPASE ACTIVATING PROTEIN AND CENTROSOME-ASSOCIATED, ISOFORM B"/>
    <property type="match status" value="1"/>
</dbReference>
<dbReference type="FunFam" id="1.10.8.270:FF:000016">
    <property type="entry name" value="TBC1 domain family member 2A"/>
    <property type="match status" value="1"/>
</dbReference>
<feature type="compositionally biased region" description="Polar residues" evidence="1">
    <location>
        <begin position="340"/>
        <end position="351"/>
    </location>
</feature>
<dbReference type="Proteomes" id="UP000193560">
    <property type="component" value="Unassembled WGS sequence"/>
</dbReference>
<feature type="compositionally biased region" description="Low complexity" evidence="1">
    <location>
        <begin position="313"/>
        <end position="330"/>
    </location>
</feature>
<protein>
    <submittedName>
        <fullName evidence="3">Rab-GTPase-TBC domain-domain-containing protein</fullName>
    </submittedName>
</protein>
<dbReference type="Gene3D" id="1.10.10.750">
    <property type="entry name" value="Ypt/Rab-GAP domain of gyp1p, domain 1"/>
    <property type="match status" value="1"/>
</dbReference>
<feature type="compositionally biased region" description="Pro residues" evidence="1">
    <location>
        <begin position="355"/>
        <end position="365"/>
    </location>
</feature>
<dbReference type="OrthoDB" id="159449at2759"/>
<dbReference type="STRING" id="90262.A0A1X2IJX0"/>
<evidence type="ECO:0000313" key="4">
    <source>
        <dbReference type="Proteomes" id="UP000193560"/>
    </source>
</evidence>